<organism evidence="2 3">
    <name type="scientific">Paramecium tetraurelia</name>
    <dbReference type="NCBI Taxonomy" id="5888"/>
    <lineage>
        <taxon>Eukaryota</taxon>
        <taxon>Sar</taxon>
        <taxon>Alveolata</taxon>
        <taxon>Ciliophora</taxon>
        <taxon>Intramacronucleata</taxon>
        <taxon>Oligohymenophorea</taxon>
        <taxon>Peniculida</taxon>
        <taxon>Parameciidae</taxon>
        <taxon>Paramecium</taxon>
    </lineage>
</organism>
<gene>
    <name evidence="2" type="ORF">GSPATT00039515001</name>
</gene>
<feature type="transmembrane region" description="Helical" evidence="1">
    <location>
        <begin position="6"/>
        <end position="26"/>
    </location>
</feature>
<name>A0DII4_PARTE</name>
<dbReference type="HOGENOM" id="CLU_2175963_0_0_1"/>
<reference evidence="2 3" key="1">
    <citation type="journal article" date="2006" name="Nature">
        <title>Global trends of whole-genome duplications revealed by the ciliate Paramecium tetraurelia.</title>
        <authorList>
            <consortium name="Genoscope"/>
            <person name="Aury J.-M."/>
            <person name="Jaillon O."/>
            <person name="Duret L."/>
            <person name="Noel B."/>
            <person name="Jubin C."/>
            <person name="Porcel B.M."/>
            <person name="Segurens B."/>
            <person name="Daubin V."/>
            <person name="Anthouard V."/>
            <person name="Aiach N."/>
            <person name="Arnaiz O."/>
            <person name="Billaut A."/>
            <person name="Beisson J."/>
            <person name="Blanc I."/>
            <person name="Bouhouche K."/>
            <person name="Camara F."/>
            <person name="Duharcourt S."/>
            <person name="Guigo R."/>
            <person name="Gogendeau D."/>
            <person name="Katinka M."/>
            <person name="Keller A.-M."/>
            <person name="Kissmehl R."/>
            <person name="Klotz C."/>
            <person name="Koll F."/>
            <person name="Le Moue A."/>
            <person name="Lepere C."/>
            <person name="Malinsky S."/>
            <person name="Nowacki M."/>
            <person name="Nowak J.K."/>
            <person name="Plattner H."/>
            <person name="Poulain J."/>
            <person name="Ruiz F."/>
            <person name="Serrano V."/>
            <person name="Zagulski M."/>
            <person name="Dessen P."/>
            <person name="Betermier M."/>
            <person name="Weissenbach J."/>
            <person name="Scarpelli C."/>
            <person name="Schachter V."/>
            <person name="Sperling L."/>
            <person name="Meyer E."/>
            <person name="Cohen J."/>
            <person name="Wincker P."/>
        </authorList>
    </citation>
    <scope>NUCLEOTIDE SEQUENCE [LARGE SCALE GENOMIC DNA]</scope>
    <source>
        <strain evidence="2 3">Stock d4-2</strain>
    </source>
</reference>
<dbReference type="InParanoid" id="A0DII4"/>
<accession>A0DII4</accession>
<evidence type="ECO:0000313" key="3">
    <source>
        <dbReference type="Proteomes" id="UP000000600"/>
    </source>
</evidence>
<dbReference type="KEGG" id="ptm:GSPATT00039515001"/>
<dbReference type="Proteomes" id="UP000000600">
    <property type="component" value="Unassembled WGS sequence"/>
</dbReference>
<keyword evidence="1" id="KW-0812">Transmembrane</keyword>
<protein>
    <submittedName>
        <fullName evidence="2">Uncharacterized protein</fullName>
    </submittedName>
</protein>
<dbReference type="RefSeq" id="XP_001450248.1">
    <property type="nucleotide sequence ID" value="XM_001450211.1"/>
</dbReference>
<dbReference type="AlphaFoldDB" id="A0DII4"/>
<dbReference type="GeneID" id="5036033"/>
<sequence>MHLLQGQDLICMIRTIFILITIIRICNIKDLRLGNALCTAQTIIKLVEQPSRFTISLITQQIRGSMLMLIVTLLKSYVPCIIQQVQQVGEPKNSRFQQINKWNRLGKHNL</sequence>
<keyword evidence="1" id="KW-1133">Transmembrane helix</keyword>
<evidence type="ECO:0000256" key="1">
    <source>
        <dbReference type="SAM" id="Phobius"/>
    </source>
</evidence>
<dbReference type="EMBL" id="CT868447">
    <property type="protein sequence ID" value="CAK82851.1"/>
    <property type="molecule type" value="Genomic_DNA"/>
</dbReference>
<keyword evidence="3" id="KW-1185">Reference proteome</keyword>
<evidence type="ECO:0000313" key="2">
    <source>
        <dbReference type="EMBL" id="CAK82851.1"/>
    </source>
</evidence>
<proteinExistence type="predicted"/>
<keyword evidence="1" id="KW-0472">Membrane</keyword>